<gene>
    <name evidence="1" type="ORF">AKAME5_000288200</name>
</gene>
<accession>A0AAD3QZ77</accession>
<feature type="non-terminal residue" evidence="1">
    <location>
        <position position="1"/>
    </location>
</feature>
<sequence length="125" mass="14112">MAYHYFLFSPPQHSLNLPSAHQFTQGRADRGATGEEIQNLPLHRQQQQPRLLQEWCRFDGDLVDCSVAWCGNNHLLLNEAKTVDIAVTSRRTGTMLNTISTLEEEVEVAKAHYSKSFLSAAITQN</sequence>
<reference evidence="1" key="1">
    <citation type="submission" date="2022-08" db="EMBL/GenBank/DDBJ databases">
        <title>Genome sequencing of akame (Lates japonicus).</title>
        <authorList>
            <person name="Hashiguchi Y."/>
            <person name="Takahashi H."/>
        </authorList>
    </citation>
    <scope>NUCLEOTIDE SEQUENCE</scope>
    <source>
        <strain evidence="1">Kochi</strain>
    </source>
</reference>
<protein>
    <submittedName>
        <fullName evidence="1">Uncharacterized protein</fullName>
    </submittedName>
</protein>
<organism evidence="1 2">
    <name type="scientific">Lates japonicus</name>
    <name type="common">Japanese lates</name>
    <dbReference type="NCBI Taxonomy" id="270547"/>
    <lineage>
        <taxon>Eukaryota</taxon>
        <taxon>Metazoa</taxon>
        <taxon>Chordata</taxon>
        <taxon>Craniata</taxon>
        <taxon>Vertebrata</taxon>
        <taxon>Euteleostomi</taxon>
        <taxon>Actinopterygii</taxon>
        <taxon>Neopterygii</taxon>
        <taxon>Teleostei</taxon>
        <taxon>Neoteleostei</taxon>
        <taxon>Acanthomorphata</taxon>
        <taxon>Carangaria</taxon>
        <taxon>Carangaria incertae sedis</taxon>
        <taxon>Centropomidae</taxon>
        <taxon>Lates</taxon>
    </lineage>
</organism>
<evidence type="ECO:0000313" key="2">
    <source>
        <dbReference type="Proteomes" id="UP001279410"/>
    </source>
</evidence>
<dbReference type="EMBL" id="BRZM01000007">
    <property type="protein sequence ID" value="GLD49020.1"/>
    <property type="molecule type" value="Genomic_DNA"/>
</dbReference>
<dbReference type="AlphaFoldDB" id="A0AAD3QZ77"/>
<name>A0AAD3QZ77_LATJO</name>
<proteinExistence type="predicted"/>
<dbReference type="Proteomes" id="UP001279410">
    <property type="component" value="Unassembled WGS sequence"/>
</dbReference>
<comment type="caution">
    <text evidence="1">The sequence shown here is derived from an EMBL/GenBank/DDBJ whole genome shotgun (WGS) entry which is preliminary data.</text>
</comment>
<evidence type="ECO:0000313" key="1">
    <source>
        <dbReference type="EMBL" id="GLD49020.1"/>
    </source>
</evidence>
<keyword evidence="2" id="KW-1185">Reference proteome</keyword>